<dbReference type="PANTHER" id="PTHR45992">
    <property type="entry name" value="EUKARYOTIC ELONGATION FACTOR 2 KINASE-RELATED"/>
    <property type="match status" value="1"/>
</dbReference>
<keyword evidence="3" id="KW-0808">Transferase</keyword>
<evidence type="ECO:0000256" key="3">
    <source>
        <dbReference type="ARBA" id="ARBA00022679"/>
    </source>
</evidence>
<keyword evidence="1" id="KW-0723">Serine/threonine-protein kinase</keyword>
<keyword evidence="7" id="KW-0067">ATP-binding</keyword>
<evidence type="ECO:0000256" key="10">
    <source>
        <dbReference type="ARBA" id="ARBA00066872"/>
    </source>
</evidence>
<dbReference type="GO" id="GO:0003746">
    <property type="term" value="F:translation elongation factor activity"/>
    <property type="evidence" value="ECO:0007669"/>
    <property type="project" value="UniProtKB-KW"/>
</dbReference>
<dbReference type="InterPro" id="IPR011009">
    <property type="entry name" value="Kinase-like_dom_sf"/>
</dbReference>
<reference evidence="15" key="1">
    <citation type="submission" date="2019-05" db="EMBL/GenBank/DDBJ databases">
        <title>Annotation for the trematode Fasciolopsis buski.</title>
        <authorList>
            <person name="Choi Y.-J."/>
        </authorList>
    </citation>
    <scope>NUCLEOTIDE SEQUENCE</scope>
    <source>
        <strain evidence="15">HT</strain>
        <tissue evidence="15">Whole worm</tissue>
    </source>
</reference>
<feature type="non-terminal residue" evidence="15">
    <location>
        <position position="510"/>
    </location>
</feature>
<evidence type="ECO:0000256" key="11">
    <source>
        <dbReference type="ARBA" id="ARBA00067847"/>
    </source>
</evidence>
<comment type="similarity">
    <text evidence="9">Belongs to the protein kinase superfamily. Alpha-type protein kinase family.</text>
</comment>
<evidence type="ECO:0000256" key="6">
    <source>
        <dbReference type="ARBA" id="ARBA00022837"/>
    </source>
</evidence>
<feature type="domain" description="Alpha-type protein kinase" evidence="14">
    <location>
        <begin position="34"/>
        <end position="244"/>
    </location>
</feature>
<keyword evidence="2" id="KW-0597">Phosphoprotein</keyword>
<dbReference type="InterPro" id="IPR051852">
    <property type="entry name" value="Alpha-type_PK"/>
</dbReference>
<evidence type="ECO:0000256" key="9">
    <source>
        <dbReference type="ARBA" id="ARBA00061584"/>
    </source>
</evidence>
<dbReference type="GO" id="GO:0005516">
    <property type="term" value="F:calmodulin binding"/>
    <property type="evidence" value="ECO:0007669"/>
    <property type="project" value="UniProtKB-KW"/>
</dbReference>
<name>A0A8E0RJV5_9TREM</name>
<organism evidence="15 16">
    <name type="scientific">Fasciolopsis buskii</name>
    <dbReference type="NCBI Taxonomy" id="27845"/>
    <lineage>
        <taxon>Eukaryota</taxon>
        <taxon>Metazoa</taxon>
        <taxon>Spiralia</taxon>
        <taxon>Lophotrochozoa</taxon>
        <taxon>Platyhelminthes</taxon>
        <taxon>Trematoda</taxon>
        <taxon>Digenea</taxon>
        <taxon>Plagiorchiida</taxon>
        <taxon>Echinostomata</taxon>
        <taxon>Echinostomatoidea</taxon>
        <taxon>Fasciolidae</taxon>
        <taxon>Fasciolopsis</taxon>
    </lineage>
</organism>
<evidence type="ECO:0000256" key="13">
    <source>
        <dbReference type="SAM" id="MobiDB-lite"/>
    </source>
</evidence>
<feature type="region of interest" description="Disordered" evidence="13">
    <location>
        <begin position="252"/>
        <end position="279"/>
    </location>
</feature>
<dbReference type="SUPFAM" id="SSF56112">
    <property type="entry name" value="Protein kinase-like (PK-like)"/>
    <property type="match status" value="1"/>
</dbReference>
<evidence type="ECO:0000256" key="8">
    <source>
        <dbReference type="ARBA" id="ARBA00022860"/>
    </source>
</evidence>
<evidence type="ECO:0000256" key="7">
    <source>
        <dbReference type="ARBA" id="ARBA00022840"/>
    </source>
</evidence>
<keyword evidence="5 15" id="KW-0418">Kinase</keyword>
<dbReference type="PANTHER" id="PTHR45992:SF2">
    <property type="entry name" value="EUKARYOTIC ELONGATION FACTOR 2 KINASE"/>
    <property type="match status" value="1"/>
</dbReference>
<dbReference type="FunFam" id="3.20.200.10:FF:000002">
    <property type="entry name" value="Eukaryotic elongation factor 2 kinase"/>
    <property type="match status" value="1"/>
</dbReference>
<dbReference type="AlphaFoldDB" id="A0A8E0RJV5"/>
<proteinExistence type="inferred from homology"/>
<evidence type="ECO:0000313" key="16">
    <source>
        <dbReference type="Proteomes" id="UP000728185"/>
    </source>
</evidence>
<protein>
    <recommendedName>
        <fullName evidence="11">Eukaryotic elongation factor 2 kinase</fullName>
        <ecNumber evidence="10">2.7.11.20</ecNumber>
    </recommendedName>
    <alternativeName>
        <fullName evidence="12">Calcium/calmodulin-dependent eukaryotic elongation factor 2 kinase</fullName>
    </alternativeName>
</protein>
<dbReference type="InterPro" id="IPR004166">
    <property type="entry name" value="a-kinase_dom"/>
</dbReference>
<dbReference type="Proteomes" id="UP000728185">
    <property type="component" value="Unassembled WGS sequence"/>
</dbReference>
<evidence type="ECO:0000256" key="4">
    <source>
        <dbReference type="ARBA" id="ARBA00022741"/>
    </source>
</evidence>
<sequence>SLWRSACKRVLSRVDPWEKFKLDQLPVEIAQRYRYNAVKKKWIEDTVQIRIEEQSFSRGAMRECFRAKKLSNFSLSNDWCHASNLVAKRYIEPVEPNVYFDDVCLQMDAKLWGEEFSRQPAIARKVDIAQMCVIKMINRSDQPLYHLEHFIEGTYRKYNSNSGFVDDVARNTPQAFSHFTFEQSGHRLIVVDIQGVGNLWTDPQIHTYNGKSYGDGNLGIRGMALFFHTHRCNPLCQALDLDPFDLCPGEQQASGMLPRPTNPVPSSPPISQTAVPNGEEQERLLNNGHSNDGSIGSFDSSYFGATRAIPRSRRIPYQRMRSENTGESGFVDPSDFVEPHSLPLQNTAAYLPACSPVVNRDEMILGHWDPAQSRRRRTTSHTSNKGHSLSDLPDGVFACEPESGDVSDEMFHDSGVYFGQSTPGGIPIGNRIPARRRAYTGDSWPEMSRESDLAWRQSSSRLNGSRTGLYVRVSVLLMHKKHSIWNKITVCRCSFVRCPLTIRLCGVFVS</sequence>
<evidence type="ECO:0000256" key="2">
    <source>
        <dbReference type="ARBA" id="ARBA00022553"/>
    </source>
</evidence>
<keyword evidence="15" id="KW-0251">Elongation factor</keyword>
<dbReference type="SMART" id="SM00811">
    <property type="entry name" value="Alpha_kinase"/>
    <property type="match status" value="1"/>
</dbReference>
<dbReference type="Gene3D" id="3.30.200.20">
    <property type="entry name" value="Phosphorylase Kinase, domain 1"/>
    <property type="match status" value="2"/>
</dbReference>
<gene>
    <name evidence="15" type="ORF">FBUS_08765</name>
</gene>
<keyword evidence="15" id="KW-0648">Protein biosynthesis</keyword>
<evidence type="ECO:0000256" key="1">
    <source>
        <dbReference type="ARBA" id="ARBA00022527"/>
    </source>
</evidence>
<evidence type="ECO:0000259" key="14">
    <source>
        <dbReference type="PROSITE" id="PS51158"/>
    </source>
</evidence>
<dbReference type="Gene3D" id="3.20.200.10">
    <property type="entry name" value="MHCK/EF2 kinase"/>
    <property type="match status" value="1"/>
</dbReference>
<dbReference type="FunFam" id="3.30.200.20:FF:000336">
    <property type="entry name" value="Eukaryotic elongation factor 2 kinase"/>
    <property type="match status" value="1"/>
</dbReference>
<dbReference type="OrthoDB" id="301415at2759"/>
<dbReference type="GO" id="GO:0031037">
    <property type="term" value="P:myosin II filament disassembly"/>
    <property type="evidence" value="ECO:0007669"/>
    <property type="project" value="TreeGrafter"/>
</dbReference>
<feature type="region of interest" description="Disordered" evidence="13">
    <location>
        <begin position="369"/>
        <end position="394"/>
    </location>
</feature>
<dbReference type="GO" id="GO:1903013">
    <property type="term" value="P:response to differentiation-inducing factor 1"/>
    <property type="evidence" value="ECO:0007669"/>
    <property type="project" value="TreeGrafter"/>
</dbReference>
<accession>A0A8E0RJV5</accession>
<dbReference type="CDD" id="cd16967">
    <property type="entry name" value="Alpha_kinase_eEF2K"/>
    <property type="match status" value="1"/>
</dbReference>
<keyword evidence="16" id="KW-1185">Reference proteome</keyword>
<evidence type="ECO:0000313" key="15">
    <source>
        <dbReference type="EMBL" id="KAA0185068.1"/>
    </source>
</evidence>
<evidence type="ECO:0000256" key="12">
    <source>
        <dbReference type="ARBA" id="ARBA00078015"/>
    </source>
</evidence>
<keyword evidence="8" id="KW-0112">Calmodulin-binding</keyword>
<dbReference type="EC" id="2.7.11.20" evidence="10"/>
<dbReference type="Pfam" id="PF02816">
    <property type="entry name" value="Alpha_kinase"/>
    <property type="match status" value="1"/>
</dbReference>
<dbReference type="PROSITE" id="PS51158">
    <property type="entry name" value="ALPHA_KINASE"/>
    <property type="match status" value="1"/>
</dbReference>
<comment type="caution">
    <text evidence="15">The sequence shown here is derived from an EMBL/GenBank/DDBJ whole genome shotgun (WGS) entry which is preliminary data.</text>
</comment>
<dbReference type="EMBL" id="LUCM01010740">
    <property type="protein sequence ID" value="KAA0185068.1"/>
    <property type="molecule type" value="Genomic_DNA"/>
</dbReference>
<dbReference type="InterPro" id="IPR047588">
    <property type="entry name" value="eEF2K_a_kinase_dom"/>
</dbReference>
<dbReference type="GO" id="GO:0005524">
    <property type="term" value="F:ATP binding"/>
    <property type="evidence" value="ECO:0007669"/>
    <property type="project" value="UniProtKB-KW"/>
</dbReference>
<evidence type="ECO:0000256" key="5">
    <source>
        <dbReference type="ARBA" id="ARBA00022777"/>
    </source>
</evidence>
<keyword evidence="4" id="KW-0547">Nucleotide-binding</keyword>
<dbReference type="GO" id="GO:0004686">
    <property type="term" value="F:elongation factor-2 kinase activity"/>
    <property type="evidence" value="ECO:0007669"/>
    <property type="project" value="UniProtKB-EC"/>
</dbReference>
<keyword evidence="6" id="KW-0106">Calcium</keyword>